<organism evidence="1 2">
    <name type="scientific">Actinokineospora spheciospongiae</name>
    <dbReference type="NCBI Taxonomy" id="909613"/>
    <lineage>
        <taxon>Bacteria</taxon>
        <taxon>Bacillati</taxon>
        <taxon>Actinomycetota</taxon>
        <taxon>Actinomycetes</taxon>
        <taxon>Pseudonocardiales</taxon>
        <taxon>Pseudonocardiaceae</taxon>
        <taxon>Actinokineospora</taxon>
    </lineage>
</organism>
<sequence>MTEPVIHQPFLCAEMIPPEVDLVAEVRALNDAGVEIPWSWSLSREPIDVHDHEVVTLTFGVNNDVGMVKWARGMSTFVPTNGTNTGWMAYHLAGFHESSVPPCAEVPVETVYAAVTEFLTTWAPPTCVRWKEAAPLLSRFE</sequence>
<evidence type="ECO:0000313" key="1">
    <source>
        <dbReference type="EMBL" id="EWC62481.1"/>
    </source>
</evidence>
<comment type="caution">
    <text evidence="1">The sequence shown here is derived from an EMBL/GenBank/DDBJ whole genome shotgun (WGS) entry which is preliminary data.</text>
</comment>
<dbReference type="eggNOG" id="ENOG5031YAJ">
    <property type="taxonomic scope" value="Bacteria"/>
</dbReference>
<dbReference type="InterPro" id="IPR025680">
    <property type="entry name" value="DddI"/>
</dbReference>
<reference evidence="1 2" key="1">
    <citation type="journal article" date="2014" name="Genome Announc.">
        <title>Draft Genome Sequence of the Antitrypanosomally Active Sponge-Associated Bacterium Actinokineospora sp. Strain EG49.</title>
        <authorList>
            <person name="Harjes J."/>
            <person name="Ryu T."/>
            <person name="Abdelmohsen U.R."/>
            <person name="Moitinho-Silva L."/>
            <person name="Horn H."/>
            <person name="Ravasi T."/>
            <person name="Hentschel U."/>
        </authorList>
    </citation>
    <scope>NUCLEOTIDE SEQUENCE [LARGE SCALE GENOMIC DNA]</scope>
    <source>
        <strain evidence="1 2">EG49</strain>
    </source>
</reference>
<accession>W7J0L9</accession>
<dbReference type="AlphaFoldDB" id="W7J0L9"/>
<protein>
    <recommendedName>
        <fullName evidence="3">Immunity protein Imm1</fullName>
    </recommendedName>
</protein>
<dbReference type="Proteomes" id="UP000019277">
    <property type="component" value="Unassembled WGS sequence"/>
</dbReference>
<dbReference type="EMBL" id="AYXG01000078">
    <property type="protein sequence ID" value="EWC62481.1"/>
    <property type="molecule type" value="Genomic_DNA"/>
</dbReference>
<name>W7J0L9_9PSEU</name>
<dbReference type="OrthoDB" id="3698257at2"/>
<evidence type="ECO:0008006" key="3">
    <source>
        <dbReference type="Google" id="ProtNLM"/>
    </source>
</evidence>
<proteinExistence type="predicted"/>
<keyword evidence="2" id="KW-1185">Reference proteome</keyword>
<gene>
    <name evidence="1" type="ORF">UO65_2228</name>
</gene>
<dbReference type="Pfam" id="PF14430">
    <property type="entry name" value="Imm1"/>
    <property type="match status" value="1"/>
</dbReference>
<evidence type="ECO:0000313" key="2">
    <source>
        <dbReference type="Proteomes" id="UP000019277"/>
    </source>
</evidence>
<dbReference type="RefSeq" id="WP_035281341.1">
    <property type="nucleotide sequence ID" value="NZ_AYXG01000078.1"/>
</dbReference>